<reference evidence="1 2" key="1">
    <citation type="journal article" date="2019" name="ISME J.">
        <title>Insights into ecological role of a new deltaproteobacterial order Candidatus Acidulodesulfobacterales by metagenomics and metatranscriptomics.</title>
        <authorList>
            <person name="Tan S."/>
            <person name="Liu J."/>
            <person name="Fang Y."/>
            <person name="Hedlund B.P."/>
            <person name="Lian Z.H."/>
            <person name="Huang L.Y."/>
            <person name="Li J.T."/>
            <person name="Huang L.N."/>
            <person name="Li W.J."/>
            <person name="Jiang H.C."/>
            <person name="Dong H.L."/>
            <person name="Shu W.S."/>
        </authorList>
    </citation>
    <scope>NUCLEOTIDE SEQUENCE [LARGE SCALE GENOMIC DNA]</scope>
    <source>
        <strain evidence="1">AP1</strain>
    </source>
</reference>
<dbReference type="Pfam" id="PF09957">
    <property type="entry name" value="VapB_antitoxin"/>
    <property type="match status" value="1"/>
</dbReference>
<dbReference type="Proteomes" id="UP000319296">
    <property type="component" value="Unassembled WGS sequence"/>
</dbReference>
<dbReference type="EMBL" id="SGBB01000036">
    <property type="protein sequence ID" value="RZD17520.1"/>
    <property type="molecule type" value="Genomic_DNA"/>
</dbReference>
<evidence type="ECO:0000313" key="2">
    <source>
        <dbReference type="Proteomes" id="UP000319296"/>
    </source>
</evidence>
<protein>
    <submittedName>
        <fullName evidence="1">DUF2191 domain-containing protein</fullName>
    </submittedName>
</protein>
<proteinExistence type="predicted"/>
<accession>A0A519BJT0</accession>
<comment type="caution">
    <text evidence="1">The sequence shown here is derived from an EMBL/GenBank/DDBJ whole genome shotgun (WGS) entry which is preliminary data.</text>
</comment>
<sequence length="78" mass="9297">MHNLKIYIKRIHCMRTTITLDKDILDSLLEETRAKSKASAVKIAIDAYLKKKRIEKIKFMKGKIEFDMTADEIRHYER</sequence>
<name>A0A519BJT0_9DELT</name>
<dbReference type="InterPro" id="IPR019239">
    <property type="entry name" value="VapB_antitoxin"/>
</dbReference>
<dbReference type="AlphaFoldDB" id="A0A519BJT0"/>
<gene>
    <name evidence="1" type="ORF">EVG15_10730</name>
</gene>
<organism evidence="1 2">
    <name type="scientific">Candidatus Acididesulfobacter diazotrophicus</name>
    <dbReference type="NCBI Taxonomy" id="2597226"/>
    <lineage>
        <taxon>Bacteria</taxon>
        <taxon>Deltaproteobacteria</taxon>
        <taxon>Candidatus Acidulodesulfobacterales</taxon>
        <taxon>Candidatus Acididesulfobacter</taxon>
    </lineage>
</organism>
<evidence type="ECO:0000313" key="1">
    <source>
        <dbReference type="EMBL" id="RZD17520.1"/>
    </source>
</evidence>